<feature type="region of interest" description="Disordered" evidence="12">
    <location>
        <begin position="784"/>
        <end position="835"/>
    </location>
</feature>
<keyword evidence="14" id="KW-0732">Signal</keyword>
<evidence type="ECO:0000256" key="11">
    <source>
        <dbReference type="PROSITE-ProRule" id="PRU00124"/>
    </source>
</evidence>
<dbReference type="Pfam" id="PF00057">
    <property type="entry name" value="Ldl_recept_a"/>
    <property type="match status" value="1"/>
</dbReference>
<evidence type="ECO:0000256" key="14">
    <source>
        <dbReference type="SAM" id="SignalP"/>
    </source>
</evidence>
<keyword evidence="8 11" id="KW-1015">Disulfide bond</keyword>
<dbReference type="PANTHER" id="PTHR24270">
    <property type="entry name" value="LOW-DENSITY LIPOPROTEIN RECEPTOR-RELATED"/>
    <property type="match status" value="1"/>
</dbReference>
<keyword evidence="17" id="KW-1185">Reference proteome</keyword>
<comment type="caution">
    <text evidence="16">The sequence shown here is derived from an EMBL/GenBank/DDBJ whole genome shotgun (WGS) entry which is preliminary data.</text>
</comment>
<evidence type="ECO:0000256" key="7">
    <source>
        <dbReference type="ARBA" id="ARBA00023136"/>
    </source>
</evidence>
<evidence type="ECO:0000256" key="4">
    <source>
        <dbReference type="ARBA" id="ARBA00022692"/>
    </source>
</evidence>
<dbReference type="GO" id="GO:0005886">
    <property type="term" value="C:plasma membrane"/>
    <property type="evidence" value="ECO:0007669"/>
    <property type="project" value="TreeGrafter"/>
</dbReference>
<evidence type="ECO:0000259" key="15">
    <source>
        <dbReference type="PROSITE" id="PS01180"/>
    </source>
</evidence>
<feature type="compositionally biased region" description="Acidic residues" evidence="12">
    <location>
        <begin position="784"/>
        <end position="799"/>
    </location>
</feature>
<accession>A0AAV3XVM1</accession>
<feature type="compositionally biased region" description="Basic residues" evidence="12">
    <location>
        <begin position="668"/>
        <end position="677"/>
    </location>
</feature>
<feature type="chain" id="PRO_5043875933" evidence="14">
    <location>
        <begin position="25"/>
        <end position="835"/>
    </location>
</feature>
<evidence type="ECO:0000256" key="9">
    <source>
        <dbReference type="ARBA" id="ARBA00023176"/>
    </source>
</evidence>
<comment type="caution">
    <text evidence="11">Lacks conserved residue(s) required for the propagation of feature annotation.</text>
</comment>
<feature type="compositionally biased region" description="Acidic residues" evidence="12">
    <location>
        <begin position="807"/>
        <end position="827"/>
    </location>
</feature>
<keyword evidence="16" id="KW-0675">Receptor</keyword>
<dbReference type="Gene3D" id="2.60.120.290">
    <property type="entry name" value="Spermadhesin, CUB domain"/>
    <property type="match status" value="1"/>
</dbReference>
<dbReference type="PROSITE" id="PS01209">
    <property type="entry name" value="LDLRA_1"/>
    <property type="match status" value="1"/>
</dbReference>
<keyword evidence="4 13" id="KW-0812">Transmembrane</keyword>
<dbReference type="Gene3D" id="4.10.400.10">
    <property type="entry name" value="Low-density Lipoprotein Receptor"/>
    <property type="match status" value="2"/>
</dbReference>
<feature type="region of interest" description="Disordered" evidence="12">
    <location>
        <begin position="512"/>
        <end position="585"/>
    </location>
</feature>
<feature type="compositionally biased region" description="Polar residues" evidence="12">
    <location>
        <begin position="710"/>
        <end position="719"/>
    </location>
</feature>
<feature type="region of interest" description="Disordered" evidence="12">
    <location>
        <begin position="638"/>
        <end position="759"/>
    </location>
</feature>
<dbReference type="Proteomes" id="UP000735302">
    <property type="component" value="Unassembled WGS sequence"/>
</dbReference>
<feature type="transmembrane region" description="Helical" evidence="13">
    <location>
        <begin position="422"/>
        <end position="445"/>
    </location>
</feature>
<feature type="compositionally biased region" description="Low complexity" evidence="12">
    <location>
        <begin position="686"/>
        <end position="703"/>
    </location>
</feature>
<proteinExistence type="inferred from homology"/>
<feature type="signal peptide" evidence="14">
    <location>
        <begin position="1"/>
        <end position="24"/>
    </location>
</feature>
<dbReference type="InterPro" id="IPR023415">
    <property type="entry name" value="LDLR_class-A_CS"/>
</dbReference>
<feature type="compositionally biased region" description="Low complexity" evidence="12">
    <location>
        <begin position="512"/>
        <end position="522"/>
    </location>
</feature>
<feature type="compositionally biased region" description="Acidic residues" evidence="12">
    <location>
        <begin position="728"/>
        <end position="741"/>
    </location>
</feature>
<dbReference type="SUPFAM" id="SSF49854">
    <property type="entry name" value="Spermadhesin, CUB domain"/>
    <property type="match status" value="1"/>
</dbReference>
<protein>
    <submittedName>
        <fullName evidence="16">Low-density lipoprotein receptor-related protein 3-like</fullName>
    </submittedName>
</protein>
<feature type="domain" description="CUB" evidence="15">
    <location>
        <begin position="27"/>
        <end position="150"/>
    </location>
</feature>
<feature type="compositionally biased region" description="Low complexity" evidence="12">
    <location>
        <begin position="748"/>
        <end position="759"/>
    </location>
</feature>
<sequence>MAASRHLMILSIALSSIVLPGVQTTACEYRFLKSTNSRVSPNVIISPNFPAPYPPNICLIWVYSGTPGSMFVFRIQEMDLPGEVGLCLHSTDSIFIGPLNKVIFCGRSNSSYHPEYSALLTEKNHAVYVIFNSTSSVPKGRGFSADFFLLPKMVESPLLTTTQRPMGHQECDFVMATQSSGSIPGPVATWSTLQRCGGLLTWLVVAPRPKTPFPGATVSFRLSLTSCPSALLHSGDMLEVFDGRNASAPLMIQCSKYASKTLSRVTSGDSFYVRYHIPVPSTIRIMQLRFKRQARCLAGYLNCFNEDACYHPSARCNGSWECPQQGRDEINCDSTPCPPGKYSCEMSNQHCFEEKDRCNGRGTCTNYKDEMDCDLSKCNHEKGLFLCNNGRCIYEKWRCDGTSDCADNSDEVGCGAMMSPRVIVVVVVGSLACCLLLVVALGCVCKMYRLRQLQLAGGPGSRGTCCHNHGRHDSPLTRQLAEMFRQRAPPPPYHEAMLTSRPYREVVGEAGAAAEGSVASDSGRGRHRGVDEGEGPGGSTRPLRRRGSGPHSDGSQPPSSRRHRSRRQHREVHQQDFSSSHPAVSDGSAGFIEVGSLTMLGNVASQADCGEGRQASCSDPPPYSVLDPSTVERLNVVNEGGGLSSGESDQDEEDVVGNLEGLEGMPLRRQRKTRQPRSGRVGVGGVSSPSSSSSFLQVSSVTSRNDHQAQTDTVYSGSPESLLRAEEEREECDKSEDDSCKDEDGRSETVSTSLSETSTNIRLGMELSCHNDNPNENDVVVVEGDSDSDCILEGEENDEDKGKKEDEDIIDGEEEEGEDMDDSDDSDTACLLSAV</sequence>
<dbReference type="InterPro" id="IPR036055">
    <property type="entry name" value="LDL_receptor-like_sf"/>
</dbReference>
<dbReference type="PRINTS" id="PR00261">
    <property type="entry name" value="LDLRECEPTOR"/>
</dbReference>
<dbReference type="InterPro" id="IPR000859">
    <property type="entry name" value="CUB_dom"/>
</dbReference>
<dbReference type="SMART" id="SM00192">
    <property type="entry name" value="LDLa"/>
    <property type="match status" value="3"/>
</dbReference>
<feature type="disulfide bond" evidence="11">
    <location>
        <begin position="358"/>
        <end position="373"/>
    </location>
</feature>
<keyword evidence="3" id="KW-0254">Endocytosis</keyword>
<keyword evidence="5" id="KW-0677">Repeat</keyword>
<feature type="disulfide bond" evidence="11">
    <location>
        <begin position="387"/>
        <end position="405"/>
    </location>
</feature>
<keyword evidence="7 13" id="KW-0472">Membrane</keyword>
<feature type="disulfide bond" evidence="11">
    <location>
        <begin position="399"/>
        <end position="414"/>
    </location>
</feature>
<evidence type="ECO:0000256" key="1">
    <source>
        <dbReference type="ARBA" id="ARBA00004167"/>
    </source>
</evidence>
<dbReference type="GO" id="GO:0006897">
    <property type="term" value="P:endocytosis"/>
    <property type="evidence" value="ECO:0007669"/>
    <property type="project" value="UniProtKB-KW"/>
</dbReference>
<keyword evidence="6 13" id="KW-1133">Transmembrane helix</keyword>
<keyword evidence="9" id="KW-0168">Coated pit</keyword>
<dbReference type="GO" id="GO:0005905">
    <property type="term" value="C:clathrin-coated pit"/>
    <property type="evidence" value="ECO:0007669"/>
    <property type="project" value="UniProtKB-KW"/>
</dbReference>
<dbReference type="CDD" id="cd00112">
    <property type="entry name" value="LDLa"/>
    <property type="match status" value="1"/>
</dbReference>
<feature type="compositionally biased region" description="Basic residues" evidence="12">
    <location>
        <begin position="560"/>
        <end position="570"/>
    </location>
</feature>
<evidence type="ECO:0000313" key="17">
    <source>
        <dbReference type="Proteomes" id="UP000735302"/>
    </source>
</evidence>
<dbReference type="CDD" id="cd00041">
    <property type="entry name" value="CUB"/>
    <property type="match status" value="1"/>
</dbReference>
<organism evidence="16 17">
    <name type="scientific">Plakobranchus ocellatus</name>
    <dbReference type="NCBI Taxonomy" id="259542"/>
    <lineage>
        <taxon>Eukaryota</taxon>
        <taxon>Metazoa</taxon>
        <taxon>Spiralia</taxon>
        <taxon>Lophotrochozoa</taxon>
        <taxon>Mollusca</taxon>
        <taxon>Gastropoda</taxon>
        <taxon>Heterobranchia</taxon>
        <taxon>Euthyneura</taxon>
        <taxon>Panpulmonata</taxon>
        <taxon>Sacoglossa</taxon>
        <taxon>Placobranchoidea</taxon>
        <taxon>Plakobranchidae</taxon>
        <taxon>Plakobranchus</taxon>
    </lineage>
</organism>
<evidence type="ECO:0000256" key="3">
    <source>
        <dbReference type="ARBA" id="ARBA00022583"/>
    </source>
</evidence>
<dbReference type="AlphaFoldDB" id="A0AAV3XVM1"/>
<dbReference type="SMART" id="SM00042">
    <property type="entry name" value="CUB"/>
    <property type="match status" value="1"/>
</dbReference>
<evidence type="ECO:0000256" key="6">
    <source>
        <dbReference type="ARBA" id="ARBA00022989"/>
    </source>
</evidence>
<dbReference type="PROSITE" id="PS01180">
    <property type="entry name" value="CUB"/>
    <property type="match status" value="1"/>
</dbReference>
<dbReference type="SUPFAM" id="SSF57424">
    <property type="entry name" value="LDL receptor-like module"/>
    <property type="match status" value="1"/>
</dbReference>
<dbReference type="InterPro" id="IPR050685">
    <property type="entry name" value="LDLR"/>
</dbReference>
<dbReference type="InterPro" id="IPR035914">
    <property type="entry name" value="Sperma_CUB_dom_sf"/>
</dbReference>
<gene>
    <name evidence="16" type="ORF">PoB_000090800</name>
</gene>
<dbReference type="EMBL" id="BLXT01000089">
    <property type="protein sequence ID" value="GFN74402.1"/>
    <property type="molecule type" value="Genomic_DNA"/>
</dbReference>
<name>A0AAV3XVM1_9GAST</name>
<evidence type="ECO:0000256" key="10">
    <source>
        <dbReference type="ARBA" id="ARBA00037878"/>
    </source>
</evidence>
<dbReference type="PROSITE" id="PS50068">
    <property type="entry name" value="LDLRA_2"/>
    <property type="match status" value="2"/>
</dbReference>
<dbReference type="InterPro" id="IPR002172">
    <property type="entry name" value="LDrepeatLR_classA_rpt"/>
</dbReference>
<evidence type="ECO:0000256" key="2">
    <source>
        <dbReference type="ARBA" id="ARBA00009939"/>
    </source>
</evidence>
<evidence type="ECO:0000313" key="16">
    <source>
        <dbReference type="EMBL" id="GFN74402.1"/>
    </source>
</evidence>
<comment type="similarity">
    <text evidence="2">Belongs to the LDLR family.</text>
</comment>
<comment type="subcellular location">
    <subcellularLocation>
        <location evidence="10">Membrane</location>
        <location evidence="10">Coated pit</location>
    </subcellularLocation>
    <subcellularLocation>
        <location evidence="1">Membrane</location>
        <topology evidence="1">Single-pass membrane protein</topology>
    </subcellularLocation>
</comment>
<evidence type="ECO:0000256" key="5">
    <source>
        <dbReference type="ARBA" id="ARBA00022737"/>
    </source>
</evidence>
<evidence type="ECO:0000256" key="13">
    <source>
        <dbReference type="SAM" id="Phobius"/>
    </source>
</evidence>
<keyword evidence="16" id="KW-0449">Lipoprotein</keyword>
<reference evidence="16 17" key="1">
    <citation type="journal article" date="2021" name="Elife">
        <title>Chloroplast acquisition without the gene transfer in kleptoplastic sea slugs, Plakobranchus ocellatus.</title>
        <authorList>
            <person name="Maeda T."/>
            <person name="Takahashi S."/>
            <person name="Yoshida T."/>
            <person name="Shimamura S."/>
            <person name="Takaki Y."/>
            <person name="Nagai Y."/>
            <person name="Toyoda A."/>
            <person name="Suzuki Y."/>
            <person name="Arimoto A."/>
            <person name="Ishii H."/>
            <person name="Satoh N."/>
            <person name="Nishiyama T."/>
            <person name="Hasebe M."/>
            <person name="Maruyama T."/>
            <person name="Minagawa J."/>
            <person name="Obokata J."/>
            <person name="Shigenobu S."/>
        </authorList>
    </citation>
    <scope>NUCLEOTIDE SEQUENCE [LARGE SCALE GENOMIC DNA]</scope>
</reference>
<evidence type="ECO:0000256" key="8">
    <source>
        <dbReference type="ARBA" id="ARBA00023157"/>
    </source>
</evidence>
<evidence type="ECO:0000256" key="12">
    <source>
        <dbReference type="SAM" id="MobiDB-lite"/>
    </source>
</evidence>